<organism evidence="3 4">
    <name type="scientific">Penicillium camemberti (strain FM 013)</name>
    <dbReference type="NCBI Taxonomy" id="1429867"/>
    <lineage>
        <taxon>Eukaryota</taxon>
        <taxon>Fungi</taxon>
        <taxon>Dikarya</taxon>
        <taxon>Ascomycota</taxon>
        <taxon>Pezizomycotina</taxon>
        <taxon>Eurotiomycetes</taxon>
        <taxon>Eurotiomycetidae</taxon>
        <taxon>Eurotiales</taxon>
        <taxon>Aspergillaceae</taxon>
        <taxon>Penicillium</taxon>
    </lineage>
</organism>
<evidence type="ECO:0000313" key="3">
    <source>
        <dbReference type="EMBL" id="CRL31016.1"/>
    </source>
</evidence>
<keyword evidence="2" id="KW-0812">Transmembrane</keyword>
<protein>
    <submittedName>
        <fullName evidence="3">Str. FM013</fullName>
    </submittedName>
</protein>
<feature type="compositionally biased region" description="Basic and acidic residues" evidence="1">
    <location>
        <begin position="447"/>
        <end position="463"/>
    </location>
</feature>
<feature type="transmembrane region" description="Helical" evidence="2">
    <location>
        <begin position="105"/>
        <end position="122"/>
    </location>
</feature>
<feature type="transmembrane region" description="Helical" evidence="2">
    <location>
        <begin position="245"/>
        <end position="264"/>
    </location>
</feature>
<evidence type="ECO:0000256" key="2">
    <source>
        <dbReference type="SAM" id="Phobius"/>
    </source>
</evidence>
<name>A0A0G4PXW6_PENC3</name>
<proteinExistence type="predicted"/>
<dbReference type="EMBL" id="HG793201">
    <property type="protein sequence ID" value="CRL31016.1"/>
    <property type="molecule type" value="Genomic_DNA"/>
</dbReference>
<dbReference type="AlphaFoldDB" id="A0A0G4PXW6"/>
<feature type="transmembrane region" description="Helical" evidence="2">
    <location>
        <begin position="314"/>
        <end position="335"/>
    </location>
</feature>
<feature type="transmembrane region" description="Helical" evidence="2">
    <location>
        <begin position="215"/>
        <end position="233"/>
    </location>
</feature>
<keyword evidence="2" id="KW-0472">Membrane</keyword>
<sequence>MATNHTLSLCVDPKYVFQSFDNLGNCYDAVGDTLSSNFTNVVETCLNDYCKNPYPDLGGCGDWHGTASLPFVVNTTQGSQYFWNNATCTGVSDGVNADVGGPGVFVSYLLQLGIIFYFWILLRSFRLFPILTSFCTRRKQTRDTASSANHTKGNVITKTQHFFNQHDRITKVILVEFQEAQCFFMLASQSAILLAKKSTTIFESNTMPSLWANNGIAGVVSSAGVLPIVMGMWSLQKMHLTEPWIFLLSITTIIVSEFALYWTHETPSVGQISPFDYNGWPESCGGYAPPLIYCVDPAVESSLRVPLLLFWEVLNPYCLTVFGLDVIFWFWPYVVRMVDVEGVYQGTCARLGLRNFPSKVRRLLDSTWGEWAKRLPSLLTFCVEALFLAAVFLECMCFAEFGHLKVIDFSGWGFGQIVALAIWFPVASKYAYLVLFGTESYSQARMPESDHTDEDKDITNKDTDDVELAPLRSTDIIQYKAQDGHETGQ</sequence>
<evidence type="ECO:0000313" key="4">
    <source>
        <dbReference type="Proteomes" id="UP000053732"/>
    </source>
</evidence>
<evidence type="ECO:0000256" key="1">
    <source>
        <dbReference type="SAM" id="MobiDB-lite"/>
    </source>
</evidence>
<dbReference type="Proteomes" id="UP000053732">
    <property type="component" value="Unassembled WGS sequence"/>
</dbReference>
<keyword evidence="2" id="KW-1133">Transmembrane helix</keyword>
<gene>
    <name evidence="3" type="ORF">PCAMFM013_S068g000002</name>
</gene>
<feature type="transmembrane region" description="Helical" evidence="2">
    <location>
        <begin position="413"/>
        <end position="436"/>
    </location>
</feature>
<feature type="region of interest" description="Disordered" evidence="1">
    <location>
        <begin position="446"/>
        <end position="489"/>
    </location>
</feature>
<reference evidence="3 4" key="1">
    <citation type="journal article" date="2014" name="Nat. Commun.">
        <title>Multiple recent horizontal transfers of a large genomic region in cheese making fungi.</title>
        <authorList>
            <person name="Cheeseman K."/>
            <person name="Ropars J."/>
            <person name="Renault P."/>
            <person name="Dupont J."/>
            <person name="Gouzy J."/>
            <person name="Branca A."/>
            <person name="Abraham A.L."/>
            <person name="Ceppi M."/>
            <person name="Conseiller E."/>
            <person name="Debuchy R."/>
            <person name="Malagnac F."/>
            <person name="Goarin A."/>
            <person name="Silar P."/>
            <person name="Lacoste S."/>
            <person name="Sallet E."/>
            <person name="Bensimon A."/>
            <person name="Giraud T."/>
            <person name="Brygoo Y."/>
        </authorList>
    </citation>
    <scope>NUCLEOTIDE SEQUENCE [LARGE SCALE GENOMIC DNA]</scope>
    <source>
        <strain evidence="4">FM 013</strain>
    </source>
</reference>
<accession>A0A0G4PXW6</accession>
<feature type="transmembrane region" description="Helical" evidence="2">
    <location>
        <begin position="378"/>
        <end position="401"/>
    </location>
</feature>
<keyword evidence="4" id="KW-1185">Reference proteome</keyword>
<dbReference type="STRING" id="1429867.A0A0G4PXW6"/>